<evidence type="ECO:0000259" key="2">
    <source>
        <dbReference type="Pfam" id="PF07596"/>
    </source>
</evidence>
<evidence type="ECO:0000313" key="4">
    <source>
        <dbReference type="Proteomes" id="UP000315700"/>
    </source>
</evidence>
<evidence type="ECO:0000256" key="1">
    <source>
        <dbReference type="SAM" id="MobiDB-lite"/>
    </source>
</evidence>
<accession>A0A517S988</accession>
<dbReference type="PANTHER" id="PTHR30093">
    <property type="entry name" value="GENERAL SECRETION PATHWAY PROTEIN G"/>
    <property type="match status" value="1"/>
</dbReference>
<dbReference type="InParanoid" id="A0A517S988"/>
<protein>
    <recommendedName>
        <fullName evidence="2">DUF1559 domain-containing protein</fullName>
    </recommendedName>
</protein>
<dbReference type="SUPFAM" id="SSF54523">
    <property type="entry name" value="Pili subunits"/>
    <property type="match status" value="1"/>
</dbReference>
<evidence type="ECO:0000313" key="3">
    <source>
        <dbReference type="EMBL" id="QDT52698.1"/>
    </source>
</evidence>
<dbReference type="PANTHER" id="PTHR30093:SF2">
    <property type="entry name" value="TYPE II SECRETION SYSTEM PROTEIN H"/>
    <property type="match status" value="1"/>
</dbReference>
<reference evidence="3 4" key="1">
    <citation type="submission" date="2019-02" db="EMBL/GenBank/DDBJ databases">
        <title>Deep-cultivation of Planctomycetes and their phenomic and genomic characterization uncovers novel biology.</title>
        <authorList>
            <person name="Wiegand S."/>
            <person name="Jogler M."/>
            <person name="Boedeker C."/>
            <person name="Pinto D."/>
            <person name="Vollmers J."/>
            <person name="Rivas-Marin E."/>
            <person name="Kohn T."/>
            <person name="Peeters S.H."/>
            <person name="Heuer A."/>
            <person name="Rast P."/>
            <person name="Oberbeckmann S."/>
            <person name="Bunk B."/>
            <person name="Jeske O."/>
            <person name="Meyerdierks A."/>
            <person name="Storesund J.E."/>
            <person name="Kallscheuer N."/>
            <person name="Luecker S."/>
            <person name="Lage O.M."/>
            <person name="Pohl T."/>
            <person name="Merkel B.J."/>
            <person name="Hornburger P."/>
            <person name="Mueller R.-W."/>
            <person name="Bruemmer F."/>
            <person name="Labrenz M."/>
            <person name="Spormann A.M."/>
            <person name="Op den Camp H."/>
            <person name="Overmann J."/>
            <person name="Amann R."/>
            <person name="Jetten M.S.M."/>
            <person name="Mascher T."/>
            <person name="Medema M.H."/>
            <person name="Devos D.P."/>
            <person name="Kaster A.-K."/>
            <person name="Ovreas L."/>
            <person name="Rohde M."/>
            <person name="Galperin M.Y."/>
            <person name="Jogler C."/>
        </authorList>
    </citation>
    <scope>NUCLEOTIDE SEQUENCE [LARGE SCALE GENOMIC DNA]</scope>
    <source>
        <strain evidence="3 4">Pan44</strain>
    </source>
</reference>
<name>A0A517S988_9PLAN</name>
<gene>
    <name evidence="3" type="ORF">Pan44_07100</name>
</gene>
<dbReference type="InterPro" id="IPR011453">
    <property type="entry name" value="DUF1559"/>
</dbReference>
<organism evidence="3 4">
    <name type="scientific">Caulifigura coniformis</name>
    <dbReference type="NCBI Taxonomy" id="2527983"/>
    <lineage>
        <taxon>Bacteria</taxon>
        <taxon>Pseudomonadati</taxon>
        <taxon>Planctomycetota</taxon>
        <taxon>Planctomycetia</taxon>
        <taxon>Planctomycetales</taxon>
        <taxon>Planctomycetaceae</taxon>
        <taxon>Caulifigura</taxon>
    </lineage>
</organism>
<feature type="region of interest" description="Disordered" evidence="1">
    <location>
        <begin position="222"/>
        <end position="243"/>
    </location>
</feature>
<feature type="domain" description="DUF1559" evidence="2">
    <location>
        <begin position="19"/>
        <end position="158"/>
    </location>
</feature>
<dbReference type="Proteomes" id="UP000315700">
    <property type="component" value="Chromosome"/>
</dbReference>
<dbReference type="InterPro" id="IPR045584">
    <property type="entry name" value="Pilin-like"/>
</dbReference>
<dbReference type="AlphaFoldDB" id="A0A517S988"/>
<dbReference type="KEGG" id="ccos:Pan44_07100"/>
<sequence>MPVCVFGLLVALILPAVRQARETARRTQARNNFKQWGLAVQNYADVYRVLPLGASVDADGVAHHGWPTRLIPFLAATPLYNMIDMNRPWDSPVNEPFMRESLWCEHSPFITAPLVSPEGYPLIHHAANPNVMHRNHCVTFDDMTAGTSETFLIGEAGGDFLPWGYPFNWRRLGDAINNSPAGYGLPGRAVTYVVMADGSVESLSPEIDPRLLKILSSAPPVATAEQADLPPRPEKFRSTGATWERPGVGSYRADVRIHPETQEILISIHADKGSNPDDPPTPGNIQSVVVTQYPKCTSLSVPIPLNRSLATVLSRLPDLAHLESQRVDDVEDVSSILKTWTKLTSLRFHGISDANFERLQRELPAVRILRDRS</sequence>
<dbReference type="Pfam" id="PF07596">
    <property type="entry name" value="SBP_bac_10"/>
    <property type="match status" value="1"/>
</dbReference>
<proteinExistence type="predicted"/>
<keyword evidence="4" id="KW-1185">Reference proteome</keyword>
<dbReference type="EMBL" id="CP036271">
    <property type="protein sequence ID" value="QDT52698.1"/>
    <property type="molecule type" value="Genomic_DNA"/>
</dbReference>